<accession>A0A318JWI5</accession>
<dbReference type="AlphaFoldDB" id="A0A318JWI5"/>
<comment type="caution">
    <text evidence="3">The sequence shown here is derived from an EMBL/GenBank/DDBJ whole genome shotgun (WGS) entry which is preliminary data.</text>
</comment>
<sequence length="143" mass="14540">MSLSRKAALALVGSAAVALVAAGAGVAQAEPDSEGRYYGSIALEPKTGKTGAAWNYPGWGESDADALAECGRQDCYVAVRFVNGCGAIAASSDGNWAVGTGRDRAAAERAAIAALGPLDPPFPNFGSSAPKRAQVWETHCTPE</sequence>
<feature type="domain" description="DUF4189" evidence="2">
    <location>
        <begin position="38"/>
        <end position="114"/>
    </location>
</feature>
<evidence type="ECO:0000256" key="1">
    <source>
        <dbReference type="SAM" id="SignalP"/>
    </source>
</evidence>
<dbReference type="RefSeq" id="WP_040737847.1">
    <property type="nucleotide sequence ID" value="NZ_QJKF01000012.1"/>
</dbReference>
<dbReference type="OrthoDB" id="4382031at2"/>
<protein>
    <submittedName>
        <fullName evidence="3">Uncharacterized protein DUF4189</fullName>
    </submittedName>
</protein>
<organism evidence="3 4">
    <name type="scientific">Nocardia tenerifensis</name>
    <dbReference type="NCBI Taxonomy" id="228006"/>
    <lineage>
        <taxon>Bacteria</taxon>
        <taxon>Bacillati</taxon>
        <taxon>Actinomycetota</taxon>
        <taxon>Actinomycetes</taxon>
        <taxon>Mycobacteriales</taxon>
        <taxon>Nocardiaceae</taxon>
        <taxon>Nocardia</taxon>
    </lineage>
</organism>
<keyword evidence="4" id="KW-1185">Reference proteome</keyword>
<dbReference type="PROSITE" id="PS51318">
    <property type="entry name" value="TAT"/>
    <property type="match status" value="1"/>
</dbReference>
<reference evidence="3 4" key="1">
    <citation type="submission" date="2018-05" db="EMBL/GenBank/DDBJ databases">
        <title>Genomic Encyclopedia of Type Strains, Phase IV (KMG-IV): sequencing the most valuable type-strain genomes for metagenomic binning, comparative biology and taxonomic classification.</title>
        <authorList>
            <person name="Goeker M."/>
        </authorList>
    </citation>
    <scope>NUCLEOTIDE SEQUENCE [LARGE SCALE GENOMIC DNA]</scope>
    <source>
        <strain evidence="3 4">DSM 44704</strain>
    </source>
</reference>
<proteinExistence type="predicted"/>
<gene>
    <name evidence="3" type="ORF">DFR70_1128</name>
</gene>
<dbReference type="Proteomes" id="UP000247569">
    <property type="component" value="Unassembled WGS sequence"/>
</dbReference>
<keyword evidence="1" id="KW-0732">Signal</keyword>
<evidence type="ECO:0000313" key="4">
    <source>
        <dbReference type="Proteomes" id="UP000247569"/>
    </source>
</evidence>
<evidence type="ECO:0000259" key="2">
    <source>
        <dbReference type="Pfam" id="PF13827"/>
    </source>
</evidence>
<dbReference type="InterPro" id="IPR006311">
    <property type="entry name" value="TAT_signal"/>
</dbReference>
<evidence type="ECO:0000313" key="3">
    <source>
        <dbReference type="EMBL" id="PXX59091.1"/>
    </source>
</evidence>
<feature type="signal peptide" evidence="1">
    <location>
        <begin position="1"/>
        <end position="29"/>
    </location>
</feature>
<feature type="chain" id="PRO_5016370999" evidence="1">
    <location>
        <begin position="30"/>
        <end position="143"/>
    </location>
</feature>
<dbReference type="EMBL" id="QJKF01000012">
    <property type="protein sequence ID" value="PXX59091.1"/>
    <property type="molecule type" value="Genomic_DNA"/>
</dbReference>
<name>A0A318JWI5_9NOCA</name>
<dbReference type="Pfam" id="PF13827">
    <property type="entry name" value="DUF4189"/>
    <property type="match status" value="1"/>
</dbReference>
<dbReference type="InterPro" id="IPR025240">
    <property type="entry name" value="DUF4189"/>
</dbReference>